<accession>A0ACC2KSG8</accession>
<name>A0ACC2KSG8_PERAE</name>
<dbReference type="Proteomes" id="UP001234297">
    <property type="component" value="Chromosome 11"/>
</dbReference>
<reference evidence="1 2" key="1">
    <citation type="journal article" date="2022" name="Hortic Res">
        <title>A haplotype resolved chromosomal level avocado genome allows analysis of novel avocado genes.</title>
        <authorList>
            <person name="Nath O."/>
            <person name="Fletcher S.J."/>
            <person name="Hayward A."/>
            <person name="Shaw L.M."/>
            <person name="Masouleh A.K."/>
            <person name="Furtado A."/>
            <person name="Henry R.J."/>
            <person name="Mitter N."/>
        </authorList>
    </citation>
    <scope>NUCLEOTIDE SEQUENCE [LARGE SCALE GENOMIC DNA]</scope>
    <source>
        <strain evidence="2">cv. Hass</strain>
    </source>
</reference>
<sequence length="590" mass="67594">MAGLVVASAVLKEVLSILKSLVLDEFWLLWGVKKEKDKLQSYLETIEAVLQDAERRQVKEMTVKNWLRKIKAAAHDAEDVLDEFRIEAAGMRKKVGKLFYPPVFRFKMAHKMQKLRKNFEHIAKERSLFHFTVGVADSQPRISRARETCSAVVSEVYGRDTEKANLIDLLTKSESGNEEDLFVIPIVGMGGVGKTTLAQLVYNDKQVVARFELRMWVYVSENFDVGMLLKEILQSAIDGPTEQLSMELLQTRLQKKLSGKRYLLVLDDVWNENRDEWDRLKALLTCGANGSKLLVTTRHDAVAKIMHAVPRSRLGTLSNEESWNLFQKLANPPPMCVAIGQEMVKKCAGLPLAIRTLGRLMSSKETASEWESVRDSELWNSQDNGGRILPTLQLSYDHLIPSLKQCFAYCAVIPKGRSFAKHELFQQWIALGFIHSDEENELLEEKAEGYFNQLLQRSLFQDPKQPSFVEELLWSYLGRKVSCHPKYYKMHDLVHDLARFVAEKECFIVKASMDTVPKETLHLSVQDDKWAREPENLEALKKCQNLRSISTYGHYFVDLNACLSLTRLRVLDLNFIYCLLAKCNRQVETS</sequence>
<evidence type="ECO:0000313" key="1">
    <source>
        <dbReference type="EMBL" id="KAJ8623888.1"/>
    </source>
</evidence>
<evidence type="ECO:0000313" key="2">
    <source>
        <dbReference type="Proteomes" id="UP001234297"/>
    </source>
</evidence>
<proteinExistence type="predicted"/>
<organism evidence="1 2">
    <name type="scientific">Persea americana</name>
    <name type="common">Avocado</name>
    <dbReference type="NCBI Taxonomy" id="3435"/>
    <lineage>
        <taxon>Eukaryota</taxon>
        <taxon>Viridiplantae</taxon>
        <taxon>Streptophyta</taxon>
        <taxon>Embryophyta</taxon>
        <taxon>Tracheophyta</taxon>
        <taxon>Spermatophyta</taxon>
        <taxon>Magnoliopsida</taxon>
        <taxon>Magnoliidae</taxon>
        <taxon>Laurales</taxon>
        <taxon>Lauraceae</taxon>
        <taxon>Persea</taxon>
    </lineage>
</organism>
<dbReference type="EMBL" id="CM056819">
    <property type="protein sequence ID" value="KAJ8623888.1"/>
    <property type="molecule type" value="Genomic_DNA"/>
</dbReference>
<keyword evidence="2" id="KW-1185">Reference proteome</keyword>
<comment type="caution">
    <text evidence="1">The sequence shown here is derived from an EMBL/GenBank/DDBJ whole genome shotgun (WGS) entry which is preliminary data.</text>
</comment>
<gene>
    <name evidence="1" type="ORF">MRB53_032418</name>
</gene>
<protein>
    <submittedName>
        <fullName evidence="1">Uncharacterized protein</fullName>
    </submittedName>
</protein>